<feature type="non-terminal residue" evidence="1">
    <location>
        <position position="1"/>
    </location>
</feature>
<dbReference type="Proteomes" id="UP000789759">
    <property type="component" value="Unassembled WGS sequence"/>
</dbReference>
<organism evidence="1 2">
    <name type="scientific">Cetraspora pellucida</name>
    <dbReference type="NCBI Taxonomy" id="1433469"/>
    <lineage>
        <taxon>Eukaryota</taxon>
        <taxon>Fungi</taxon>
        <taxon>Fungi incertae sedis</taxon>
        <taxon>Mucoromycota</taxon>
        <taxon>Glomeromycotina</taxon>
        <taxon>Glomeromycetes</taxon>
        <taxon>Diversisporales</taxon>
        <taxon>Gigasporaceae</taxon>
        <taxon>Cetraspora</taxon>
    </lineage>
</organism>
<sequence length="41" mass="4614">EQQKSVLLNQLDNILIVPEIKLSDIKVPERIIGKGCPSRTK</sequence>
<comment type="caution">
    <text evidence="1">The sequence shown here is derived from an EMBL/GenBank/DDBJ whole genome shotgun (WGS) entry which is preliminary data.</text>
</comment>
<dbReference type="AlphaFoldDB" id="A0A9N9KDE5"/>
<name>A0A9N9KDE5_9GLOM</name>
<dbReference type="EMBL" id="CAJVQA010052875">
    <property type="protein sequence ID" value="CAG8823360.1"/>
    <property type="molecule type" value="Genomic_DNA"/>
</dbReference>
<keyword evidence="2" id="KW-1185">Reference proteome</keyword>
<dbReference type="OrthoDB" id="2432126at2759"/>
<reference evidence="1" key="1">
    <citation type="submission" date="2021-06" db="EMBL/GenBank/DDBJ databases">
        <authorList>
            <person name="Kallberg Y."/>
            <person name="Tangrot J."/>
            <person name="Rosling A."/>
        </authorList>
    </citation>
    <scope>NUCLEOTIDE SEQUENCE</scope>
    <source>
        <strain evidence="1">FL966</strain>
    </source>
</reference>
<protein>
    <submittedName>
        <fullName evidence="1">12835_t:CDS:1</fullName>
    </submittedName>
</protein>
<gene>
    <name evidence="1" type="ORF">CPELLU_LOCUS19904</name>
</gene>
<accession>A0A9N9KDE5</accession>
<evidence type="ECO:0000313" key="1">
    <source>
        <dbReference type="EMBL" id="CAG8823360.1"/>
    </source>
</evidence>
<evidence type="ECO:0000313" key="2">
    <source>
        <dbReference type="Proteomes" id="UP000789759"/>
    </source>
</evidence>
<proteinExistence type="predicted"/>